<evidence type="ECO:0000256" key="1">
    <source>
        <dbReference type="SAM" id="MobiDB-lite"/>
    </source>
</evidence>
<protein>
    <recommendedName>
        <fullName evidence="5">YbaB/EbfC DNA-binding family protein</fullName>
    </recommendedName>
</protein>
<feature type="region of interest" description="Disordered" evidence="1">
    <location>
        <begin position="181"/>
        <end position="248"/>
    </location>
</feature>
<evidence type="ECO:0000313" key="4">
    <source>
        <dbReference type="Proteomes" id="UP001596380"/>
    </source>
</evidence>
<organism evidence="3 4">
    <name type="scientific">Actinomadura yumaensis</name>
    <dbReference type="NCBI Taxonomy" id="111807"/>
    <lineage>
        <taxon>Bacteria</taxon>
        <taxon>Bacillati</taxon>
        <taxon>Actinomycetota</taxon>
        <taxon>Actinomycetes</taxon>
        <taxon>Streptosporangiales</taxon>
        <taxon>Thermomonosporaceae</taxon>
        <taxon>Actinomadura</taxon>
    </lineage>
</organism>
<gene>
    <name evidence="3" type="ORF">ACFQKB_26715</name>
</gene>
<sequence>MSGPRVNPSVAALRAVLLRALTVGASAARENVNYDAGRVMSPGDRITAFLGDAPVGRFLMPREPVSVEIVDWDALRAWCEEHMEDAVRDVTVRRVDELFIRWVLTQAERDVDRRVVVDGNGEPIDGVVVHVGASRSTVTLDEDVQGVVRRALTDPEARGEALAALGEAVAEALGVPEARVDIPVPPPVERPAARDGAGGVDADAFPGPGEEDEPPRAAEPVPAVNPFLAFEAEDRDPWSLARHVEDPP</sequence>
<reference evidence="4" key="1">
    <citation type="journal article" date="2019" name="Int. J. Syst. Evol. Microbiol.">
        <title>The Global Catalogue of Microorganisms (GCM) 10K type strain sequencing project: providing services to taxonomists for standard genome sequencing and annotation.</title>
        <authorList>
            <consortium name="The Broad Institute Genomics Platform"/>
            <consortium name="The Broad Institute Genome Sequencing Center for Infectious Disease"/>
            <person name="Wu L."/>
            <person name="Ma J."/>
        </authorList>
    </citation>
    <scope>NUCLEOTIDE SEQUENCE [LARGE SCALE GENOMIC DNA]</scope>
    <source>
        <strain evidence="4">JCM 3369</strain>
    </source>
</reference>
<comment type="caution">
    <text evidence="3">The sequence shown here is derived from an EMBL/GenBank/DDBJ whole genome shotgun (WGS) entry which is preliminary data.</text>
</comment>
<dbReference type="EMBL" id="JBHSXS010000019">
    <property type="protein sequence ID" value="MFC6883378.1"/>
    <property type="molecule type" value="Genomic_DNA"/>
</dbReference>
<proteinExistence type="predicted"/>
<dbReference type="RefSeq" id="WP_378063633.1">
    <property type="nucleotide sequence ID" value="NZ_JBHSXS010000019.1"/>
</dbReference>
<evidence type="ECO:0000256" key="2">
    <source>
        <dbReference type="SAM" id="SignalP"/>
    </source>
</evidence>
<keyword evidence="4" id="KW-1185">Reference proteome</keyword>
<dbReference type="Proteomes" id="UP001596380">
    <property type="component" value="Unassembled WGS sequence"/>
</dbReference>
<name>A0ABW2CQL2_9ACTN</name>
<evidence type="ECO:0008006" key="5">
    <source>
        <dbReference type="Google" id="ProtNLM"/>
    </source>
</evidence>
<keyword evidence="2" id="KW-0732">Signal</keyword>
<feature type="chain" id="PRO_5045181890" description="YbaB/EbfC DNA-binding family protein" evidence="2">
    <location>
        <begin position="28"/>
        <end position="248"/>
    </location>
</feature>
<accession>A0ABW2CQL2</accession>
<feature type="signal peptide" evidence="2">
    <location>
        <begin position="1"/>
        <end position="27"/>
    </location>
</feature>
<evidence type="ECO:0000313" key="3">
    <source>
        <dbReference type="EMBL" id="MFC6883378.1"/>
    </source>
</evidence>